<protein>
    <submittedName>
        <fullName evidence="2">Phosphopantetheine-binding protein</fullName>
    </submittedName>
</protein>
<dbReference type="SUPFAM" id="SSF47336">
    <property type="entry name" value="ACP-like"/>
    <property type="match status" value="1"/>
</dbReference>
<dbReference type="InterPro" id="IPR036736">
    <property type="entry name" value="ACP-like_sf"/>
</dbReference>
<feature type="domain" description="Carrier" evidence="1">
    <location>
        <begin position="16"/>
        <end position="93"/>
    </location>
</feature>
<evidence type="ECO:0000259" key="1">
    <source>
        <dbReference type="PROSITE" id="PS50075"/>
    </source>
</evidence>
<evidence type="ECO:0000313" key="3">
    <source>
        <dbReference type="Proteomes" id="UP001178281"/>
    </source>
</evidence>
<dbReference type="EMBL" id="JAUTIX010000008">
    <property type="protein sequence ID" value="MDP0399984.1"/>
    <property type="molecule type" value="Genomic_DNA"/>
</dbReference>
<dbReference type="RefSeq" id="WP_220656996.1">
    <property type="nucleotide sequence ID" value="NZ_BAAAII010000009.1"/>
</dbReference>
<keyword evidence="3" id="KW-1185">Reference proteome</keyword>
<gene>
    <name evidence="2" type="ORF">Q7X28_18875</name>
</gene>
<accession>A0AA90SIF1</accession>
<proteinExistence type="predicted"/>
<dbReference type="AlphaFoldDB" id="A0AA90SIF1"/>
<dbReference type="Pfam" id="PF00550">
    <property type="entry name" value="PP-binding"/>
    <property type="match status" value="1"/>
</dbReference>
<dbReference type="Proteomes" id="UP001178281">
    <property type="component" value="Unassembled WGS sequence"/>
</dbReference>
<dbReference type="PROSITE" id="PS50075">
    <property type="entry name" value="CARRIER"/>
    <property type="match status" value="1"/>
</dbReference>
<reference evidence="2" key="1">
    <citation type="submission" date="2023-08" db="EMBL/GenBank/DDBJ databases">
        <title>The draft genome of Tsukamurella strandjordii strain 050030.</title>
        <authorList>
            <person name="Zhao F."/>
            <person name="Feng Y."/>
            <person name="Zong Z."/>
        </authorList>
    </citation>
    <scope>NUCLEOTIDE SEQUENCE</scope>
    <source>
        <strain evidence="2">050030</strain>
    </source>
</reference>
<sequence length="95" mass="10142">MSDTHTTTLGADSDAADFHRLVAGEVARINDLDAEDVTVEAADSLVDDLGLDSLGILELVLQVQARYGVDLAEDQVREAETVAQFWALVQRSAAA</sequence>
<name>A0AA90SIF1_9ACTN</name>
<evidence type="ECO:0000313" key="2">
    <source>
        <dbReference type="EMBL" id="MDP0399984.1"/>
    </source>
</evidence>
<dbReference type="InterPro" id="IPR009081">
    <property type="entry name" value="PP-bd_ACP"/>
</dbReference>
<organism evidence="2 3">
    <name type="scientific">Tsukamurella strandjordii</name>
    <dbReference type="NCBI Taxonomy" id="147577"/>
    <lineage>
        <taxon>Bacteria</taxon>
        <taxon>Bacillati</taxon>
        <taxon>Actinomycetota</taxon>
        <taxon>Actinomycetes</taxon>
        <taxon>Mycobacteriales</taxon>
        <taxon>Tsukamurellaceae</taxon>
        <taxon>Tsukamurella</taxon>
    </lineage>
</organism>
<dbReference type="Gene3D" id="1.10.1200.10">
    <property type="entry name" value="ACP-like"/>
    <property type="match status" value="1"/>
</dbReference>
<comment type="caution">
    <text evidence="2">The sequence shown here is derived from an EMBL/GenBank/DDBJ whole genome shotgun (WGS) entry which is preliminary data.</text>
</comment>